<reference evidence="1" key="1">
    <citation type="submission" date="2014-11" db="EMBL/GenBank/DDBJ databases">
        <authorList>
            <person name="Amaro Gonzalez C."/>
        </authorList>
    </citation>
    <scope>NUCLEOTIDE SEQUENCE</scope>
</reference>
<name>A0A0E9RS15_ANGAN</name>
<dbReference type="AlphaFoldDB" id="A0A0E9RS15"/>
<accession>A0A0E9RS15</accession>
<reference evidence="1" key="2">
    <citation type="journal article" date="2015" name="Fish Shellfish Immunol.">
        <title>Early steps in the European eel (Anguilla anguilla)-Vibrio vulnificus interaction in the gills: Role of the RtxA13 toxin.</title>
        <authorList>
            <person name="Callol A."/>
            <person name="Pajuelo D."/>
            <person name="Ebbesson L."/>
            <person name="Teles M."/>
            <person name="MacKenzie S."/>
            <person name="Amaro C."/>
        </authorList>
    </citation>
    <scope>NUCLEOTIDE SEQUENCE</scope>
</reference>
<organism evidence="1">
    <name type="scientific">Anguilla anguilla</name>
    <name type="common">European freshwater eel</name>
    <name type="synonym">Muraena anguilla</name>
    <dbReference type="NCBI Taxonomy" id="7936"/>
    <lineage>
        <taxon>Eukaryota</taxon>
        <taxon>Metazoa</taxon>
        <taxon>Chordata</taxon>
        <taxon>Craniata</taxon>
        <taxon>Vertebrata</taxon>
        <taxon>Euteleostomi</taxon>
        <taxon>Actinopterygii</taxon>
        <taxon>Neopterygii</taxon>
        <taxon>Teleostei</taxon>
        <taxon>Anguilliformes</taxon>
        <taxon>Anguillidae</taxon>
        <taxon>Anguilla</taxon>
    </lineage>
</organism>
<dbReference type="EMBL" id="GBXM01077397">
    <property type="protein sequence ID" value="JAH31180.1"/>
    <property type="molecule type" value="Transcribed_RNA"/>
</dbReference>
<protein>
    <submittedName>
        <fullName evidence="1">Uncharacterized protein</fullName>
    </submittedName>
</protein>
<proteinExistence type="predicted"/>
<sequence length="68" mass="7623">MNAIQLLSQTYLFCILQTRSCSKPCTREPLRNWSTGTRSRRICLGFTRMNAGSGVCCGKSSEKCTLTR</sequence>
<evidence type="ECO:0000313" key="1">
    <source>
        <dbReference type="EMBL" id="JAH31180.1"/>
    </source>
</evidence>